<evidence type="ECO:0000313" key="9">
    <source>
        <dbReference type="Proteomes" id="UP000289166"/>
    </source>
</evidence>
<evidence type="ECO:0000256" key="5">
    <source>
        <dbReference type="ARBA" id="ARBA00023136"/>
    </source>
</evidence>
<dbReference type="AlphaFoldDB" id="A0A4Q0I6B4"/>
<feature type="transmembrane region" description="Helical" evidence="6">
    <location>
        <begin position="33"/>
        <end position="58"/>
    </location>
</feature>
<keyword evidence="3 6" id="KW-0812">Transmembrane</keyword>
<evidence type="ECO:0000256" key="6">
    <source>
        <dbReference type="SAM" id="Phobius"/>
    </source>
</evidence>
<evidence type="ECO:0000256" key="4">
    <source>
        <dbReference type="ARBA" id="ARBA00022989"/>
    </source>
</evidence>
<protein>
    <submittedName>
        <fullName evidence="8">PspC domain-containing protein</fullName>
    </submittedName>
</protein>
<reference evidence="9" key="1">
    <citation type="submission" date="2018-11" db="EMBL/GenBank/DDBJ databases">
        <title>Genome sequencing of a novel mesophilic and cellulolytic organism within the genus Hungateiclostridium.</title>
        <authorList>
            <person name="Rettenmaier R."/>
            <person name="Liebl W."/>
            <person name="Zverlov V."/>
        </authorList>
    </citation>
    <scope>NUCLEOTIDE SEQUENCE [LARGE SCALE GENOMIC DNA]</scope>
    <source>
        <strain evidence="9">N2K1</strain>
    </source>
</reference>
<evidence type="ECO:0000259" key="7">
    <source>
        <dbReference type="Pfam" id="PF04024"/>
    </source>
</evidence>
<keyword evidence="4 6" id="KW-1133">Transmembrane helix</keyword>
<keyword evidence="2" id="KW-1003">Cell membrane</keyword>
<keyword evidence="5 6" id="KW-0472">Membrane</keyword>
<dbReference type="PANTHER" id="PTHR33885:SF3">
    <property type="entry name" value="PHAGE SHOCK PROTEIN C"/>
    <property type="match status" value="1"/>
</dbReference>
<accession>A0A4Q0I6B4</accession>
<evidence type="ECO:0000313" key="8">
    <source>
        <dbReference type="EMBL" id="RXE59891.1"/>
    </source>
</evidence>
<name>A0A4Q0I6B4_9FIRM</name>
<dbReference type="Proteomes" id="UP000289166">
    <property type="component" value="Unassembled WGS sequence"/>
</dbReference>
<dbReference type="PANTHER" id="PTHR33885">
    <property type="entry name" value="PHAGE SHOCK PROTEIN C"/>
    <property type="match status" value="1"/>
</dbReference>
<dbReference type="OrthoDB" id="9815286at2"/>
<keyword evidence="9" id="KW-1185">Reference proteome</keyword>
<dbReference type="RefSeq" id="WP_069193436.1">
    <property type="nucleotide sequence ID" value="NZ_RLII01000003.1"/>
</dbReference>
<sequence>MKKMYLSNSDKVVGGVCGGIAEYFEIDSTLIRLITVIATVLTGFVAGIIIYIVAMLIVPKRSFF</sequence>
<dbReference type="GO" id="GO:0005886">
    <property type="term" value="C:plasma membrane"/>
    <property type="evidence" value="ECO:0007669"/>
    <property type="project" value="UniProtKB-SubCell"/>
</dbReference>
<evidence type="ECO:0000256" key="2">
    <source>
        <dbReference type="ARBA" id="ARBA00022475"/>
    </source>
</evidence>
<comment type="caution">
    <text evidence="8">The sequence shown here is derived from an EMBL/GenBank/DDBJ whole genome shotgun (WGS) entry which is preliminary data.</text>
</comment>
<comment type="subcellular location">
    <subcellularLocation>
        <location evidence="1">Cell membrane</location>
        <topology evidence="1">Single-pass membrane protein</topology>
    </subcellularLocation>
</comment>
<dbReference type="InterPro" id="IPR052027">
    <property type="entry name" value="PspC"/>
</dbReference>
<evidence type="ECO:0000256" key="3">
    <source>
        <dbReference type="ARBA" id="ARBA00022692"/>
    </source>
</evidence>
<dbReference type="InterPro" id="IPR007168">
    <property type="entry name" value="Phageshock_PspC_N"/>
</dbReference>
<dbReference type="Pfam" id="PF04024">
    <property type="entry name" value="PspC"/>
    <property type="match status" value="1"/>
</dbReference>
<proteinExistence type="predicted"/>
<organism evidence="8 9">
    <name type="scientific">Acetivibrio mesophilus</name>
    <dbReference type="NCBI Taxonomy" id="2487273"/>
    <lineage>
        <taxon>Bacteria</taxon>
        <taxon>Bacillati</taxon>
        <taxon>Bacillota</taxon>
        <taxon>Clostridia</taxon>
        <taxon>Eubacteriales</taxon>
        <taxon>Oscillospiraceae</taxon>
        <taxon>Acetivibrio</taxon>
    </lineage>
</organism>
<evidence type="ECO:0000256" key="1">
    <source>
        <dbReference type="ARBA" id="ARBA00004162"/>
    </source>
</evidence>
<dbReference type="EMBL" id="RLII01000003">
    <property type="protein sequence ID" value="RXE59891.1"/>
    <property type="molecule type" value="Genomic_DNA"/>
</dbReference>
<feature type="domain" description="Phage shock protein PspC N-terminal" evidence="7">
    <location>
        <begin position="2"/>
        <end position="60"/>
    </location>
</feature>
<gene>
    <name evidence="8" type="ORF">EFD62_03845</name>
</gene>